<organism evidence="1 2">
    <name type="scientific">Thermosulfuriphilus ammonigenes</name>
    <dbReference type="NCBI Taxonomy" id="1936021"/>
    <lineage>
        <taxon>Bacteria</taxon>
        <taxon>Pseudomonadati</taxon>
        <taxon>Thermodesulfobacteriota</taxon>
        <taxon>Thermodesulfobacteria</taxon>
        <taxon>Thermodesulfobacteriales</taxon>
        <taxon>Thermodesulfobacteriaceae</taxon>
        <taxon>Thermosulfuriphilus</taxon>
    </lineage>
</organism>
<evidence type="ECO:0000313" key="2">
    <source>
        <dbReference type="Proteomes" id="UP000502179"/>
    </source>
</evidence>
<dbReference type="Proteomes" id="UP000502179">
    <property type="component" value="Chromosome"/>
</dbReference>
<name>A0A6G7PXL3_9BACT</name>
<dbReference type="AlphaFoldDB" id="A0A6G7PXL3"/>
<proteinExistence type="predicted"/>
<dbReference type="EMBL" id="CP048877">
    <property type="protein sequence ID" value="QIJ72327.1"/>
    <property type="molecule type" value="Genomic_DNA"/>
</dbReference>
<protein>
    <submittedName>
        <fullName evidence="1">Uncharacterized protein</fullName>
    </submittedName>
</protein>
<accession>A0A6G7PXL3</accession>
<keyword evidence="2" id="KW-1185">Reference proteome</keyword>
<sequence length="149" mass="16834">MAKGIVLLIMGPSLIKWSSFLAIQAAKREAAEVYALLDGDMELSPEIYRTFVAIRNKARSEGVDFDFYTVSREGLEASLMDILKQKKAFQVVVGVSDKKEIASAEAWLRAVETKLKADSDWYYPSLRFLVVATPNDPEGLEFVERYFQD</sequence>
<gene>
    <name evidence="1" type="ORF">G4V39_08605</name>
</gene>
<dbReference type="KEGG" id="tav:G4V39_08605"/>
<reference evidence="1 2" key="1">
    <citation type="submission" date="2020-02" db="EMBL/GenBank/DDBJ databases">
        <title>Genome analysis of Thermosulfuriphilus ammonigenes ST65T, an anaerobic thermophilic chemolithoautotrophic bacterium isolated from a deep-sea hydrothermal vent.</title>
        <authorList>
            <person name="Slobodkina G."/>
            <person name="Allioux M."/>
            <person name="Merkel A."/>
            <person name="Alain K."/>
            <person name="Jebbar M."/>
            <person name="Slobodkin A."/>
        </authorList>
    </citation>
    <scope>NUCLEOTIDE SEQUENCE [LARGE SCALE GENOMIC DNA]</scope>
    <source>
        <strain evidence="1 2">ST65</strain>
    </source>
</reference>
<dbReference type="RefSeq" id="WP_166032545.1">
    <property type="nucleotide sequence ID" value="NZ_CP048877.1"/>
</dbReference>
<evidence type="ECO:0000313" key="1">
    <source>
        <dbReference type="EMBL" id="QIJ72327.1"/>
    </source>
</evidence>